<keyword evidence="3" id="KW-1185">Reference proteome</keyword>
<proteinExistence type="predicted"/>
<reference evidence="3" key="1">
    <citation type="journal article" date="2019" name="Curr. Biol.">
        <title>Genome Sequence of Striga asiatica Provides Insight into the Evolution of Plant Parasitism.</title>
        <authorList>
            <person name="Yoshida S."/>
            <person name="Kim S."/>
            <person name="Wafula E.K."/>
            <person name="Tanskanen J."/>
            <person name="Kim Y.M."/>
            <person name="Honaas L."/>
            <person name="Yang Z."/>
            <person name="Spallek T."/>
            <person name="Conn C.E."/>
            <person name="Ichihashi Y."/>
            <person name="Cheong K."/>
            <person name="Cui S."/>
            <person name="Der J.P."/>
            <person name="Gundlach H."/>
            <person name="Jiao Y."/>
            <person name="Hori C."/>
            <person name="Ishida J.K."/>
            <person name="Kasahara H."/>
            <person name="Kiba T."/>
            <person name="Kim M.S."/>
            <person name="Koo N."/>
            <person name="Laohavisit A."/>
            <person name="Lee Y.H."/>
            <person name="Lumba S."/>
            <person name="McCourt P."/>
            <person name="Mortimer J.C."/>
            <person name="Mutuku J.M."/>
            <person name="Nomura T."/>
            <person name="Sasaki-Sekimoto Y."/>
            <person name="Seto Y."/>
            <person name="Wang Y."/>
            <person name="Wakatake T."/>
            <person name="Sakakibara H."/>
            <person name="Demura T."/>
            <person name="Yamaguchi S."/>
            <person name="Yoneyama K."/>
            <person name="Manabe R.I."/>
            <person name="Nelson D.C."/>
            <person name="Schulman A.H."/>
            <person name="Timko M.P."/>
            <person name="dePamphilis C.W."/>
            <person name="Choi D."/>
            <person name="Shirasu K."/>
        </authorList>
    </citation>
    <scope>NUCLEOTIDE SEQUENCE [LARGE SCALE GENOMIC DNA]</scope>
    <source>
        <strain evidence="3">cv. UVA1</strain>
    </source>
</reference>
<comment type="caution">
    <text evidence="2">The sequence shown here is derived from an EMBL/GenBank/DDBJ whole genome shotgun (WGS) entry which is preliminary data.</text>
</comment>
<dbReference type="AlphaFoldDB" id="A0A5A7PBT6"/>
<dbReference type="EMBL" id="BKCP01004306">
    <property type="protein sequence ID" value="GER30142.1"/>
    <property type="molecule type" value="Genomic_DNA"/>
</dbReference>
<sequence length="161" mass="18066">MNLCPHRANDLVKGFIPPDPVSQRGPHSHRSNTSHNWQPGRTACWAYEEDEEGDADADVDAGKEFLGHGRRLLPIGGHHQMHARNSGKFPAKNALAATGSNRGNSKKHSKYPQEIDQARDLSINAKKKRQKFYTQRSWAAKIKTLKNLRTLTNIGKIIRTP</sequence>
<evidence type="ECO:0000313" key="2">
    <source>
        <dbReference type="EMBL" id="GER30142.1"/>
    </source>
</evidence>
<gene>
    <name evidence="2" type="ORF">STAS_06071</name>
</gene>
<feature type="region of interest" description="Disordered" evidence="1">
    <location>
        <begin position="1"/>
        <end position="39"/>
    </location>
</feature>
<evidence type="ECO:0000256" key="1">
    <source>
        <dbReference type="SAM" id="MobiDB-lite"/>
    </source>
</evidence>
<accession>A0A5A7PBT6</accession>
<evidence type="ECO:0000313" key="3">
    <source>
        <dbReference type="Proteomes" id="UP000325081"/>
    </source>
</evidence>
<protein>
    <submittedName>
        <fullName evidence="2">WD-40 repeat family protein / beige-related</fullName>
    </submittedName>
</protein>
<dbReference type="Proteomes" id="UP000325081">
    <property type="component" value="Unassembled WGS sequence"/>
</dbReference>
<name>A0A5A7PBT6_STRAF</name>
<organism evidence="2 3">
    <name type="scientific">Striga asiatica</name>
    <name type="common">Asiatic witchweed</name>
    <name type="synonym">Buchnera asiatica</name>
    <dbReference type="NCBI Taxonomy" id="4170"/>
    <lineage>
        <taxon>Eukaryota</taxon>
        <taxon>Viridiplantae</taxon>
        <taxon>Streptophyta</taxon>
        <taxon>Embryophyta</taxon>
        <taxon>Tracheophyta</taxon>
        <taxon>Spermatophyta</taxon>
        <taxon>Magnoliopsida</taxon>
        <taxon>eudicotyledons</taxon>
        <taxon>Gunneridae</taxon>
        <taxon>Pentapetalae</taxon>
        <taxon>asterids</taxon>
        <taxon>lamiids</taxon>
        <taxon>Lamiales</taxon>
        <taxon>Orobanchaceae</taxon>
        <taxon>Buchnereae</taxon>
        <taxon>Striga</taxon>
    </lineage>
</organism>